<dbReference type="SUPFAM" id="SSF52833">
    <property type="entry name" value="Thioredoxin-like"/>
    <property type="match status" value="1"/>
</dbReference>
<evidence type="ECO:0000256" key="3">
    <source>
        <dbReference type="SAM" id="Coils"/>
    </source>
</evidence>
<dbReference type="Pfam" id="PF00085">
    <property type="entry name" value="Thioredoxin"/>
    <property type="match status" value="1"/>
</dbReference>
<proteinExistence type="inferred from homology"/>
<dbReference type="AlphaFoldDB" id="A0A7H9HSI0"/>
<feature type="chain" id="PRO_5028937458" description="Thioredoxin domain-containing protein" evidence="4">
    <location>
        <begin position="22"/>
        <end position="265"/>
    </location>
</feature>
<evidence type="ECO:0000256" key="1">
    <source>
        <dbReference type="ARBA" id="ARBA00006347"/>
    </source>
</evidence>
<feature type="coiled-coil region" evidence="3">
    <location>
        <begin position="218"/>
        <end position="245"/>
    </location>
</feature>
<gene>
    <name evidence="6" type="ORF">HG537_0D02720</name>
</gene>
<dbReference type="GO" id="GO:0003756">
    <property type="term" value="F:protein disulfide isomerase activity"/>
    <property type="evidence" value="ECO:0007669"/>
    <property type="project" value="TreeGrafter"/>
</dbReference>
<dbReference type="OrthoDB" id="10264505at2759"/>
<dbReference type="InterPro" id="IPR051063">
    <property type="entry name" value="PDI"/>
</dbReference>
<evidence type="ECO:0000256" key="2">
    <source>
        <dbReference type="ARBA" id="ARBA00022729"/>
    </source>
</evidence>
<evidence type="ECO:0000256" key="4">
    <source>
        <dbReference type="SAM" id="SignalP"/>
    </source>
</evidence>
<accession>A0A7H9HSI0</accession>
<dbReference type="InterPro" id="IPR036249">
    <property type="entry name" value="Thioredoxin-like_sf"/>
</dbReference>
<name>A0A7H9HSI0_9SACH</name>
<dbReference type="Gene3D" id="3.40.30.10">
    <property type="entry name" value="Glutaredoxin"/>
    <property type="match status" value="1"/>
</dbReference>
<keyword evidence="7" id="KW-1185">Reference proteome</keyword>
<protein>
    <recommendedName>
        <fullName evidence="5">Thioredoxin domain-containing protein</fullName>
    </recommendedName>
</protein>
<comment type="similarity">
    <text evidence="1">Belongs to the protein disulfide isomerase family.</text>
</comment>
<dbReference type="PROSITE" id="PS51352">
    <property type="entry name" value="THIOREDOXIN_2"/>
    <property type="match status" value="1"/>
</dbReference>
<evidence type="ECO:0000313" key="6">
    <source>
        <dbReference type="EMBL" id="QLQ80271.1"/>
    </source>
</evidence>
<dbReference type="GO" id="GO:0005783">
    <property type="term" value="C:endoplasmic reticulum"/>
    <property type="evidence" value="ECO:0007669"/>
    <property type="project" value="TreeGrafter"/>
</dbReference>
<dbReference type="InterPro" id="IPR013766">
    <property type="entry name" value="Thioredoxin_domain"/>
</dbReference>
<dbReference type="Proteomes" id="UP000510647">
    <property type="component" value="Chromosome 4"/>
</dbReference>
<feature type="signal peptide" evidence="4">
    <location>
        <begin position="1"/>
        <end position="21"/>
    </location>
</feature>
<dbReference type="PANTHER" id="PTHR45672">
    <property type="entry name" value="PROTEIN DISULFIDE-ISOMERASE C17H9.14C-RELATED"/>
    <property type="match status" value="1"/>
</dbReference>
<evidence type="ECO:0000313" key="7">
    <source>
        <dbReference type="Proteomes" id="UP000510647"/>
    </source>
</evidence>
<organism evidence="6 7">
    <name type="scientific">Torulaspora globosa</name>
    <dbReference type="NCBI Taxonomy" id="48254"/>
    <lineage>
        <taxon>Eukaryota</taxon>
        <taxon>Fungi</taxon>
        <taxon>Dikarya</taxon>
        <taxon>Ascomycota</taxon>
        <taxon>Saccharomycotina</taxon>
        <taxon>Saccharomycetes</taxon>
        <taxon>Saccharomycetales</taxon>
        <taxon>Saccharomycetaceae</taxon>
        <taxon>Torulaspora</taxon>
    </lineage>
</organism>
<dbReference type="GO" id="GO:0006457">
    <property type="term" value="P:protein folding"/>
    <property type="evidence" value="ECO:0007669"/>
    <property type="project" value="TreeGrafter"/>
</dbReference>
<reference evidence="6 7" key="1">
    <citation type="submission" date="2020-06" db="EMBL/GenBank/DDBJ databases">
        <title>The yeast mating-type switching endonuclease HO is a domesticated member of an unorthodox homing genetic element family.</title>
        <authorList>
            <person name="Coughlan A.Y."/>
            <person name="Lombardi L."/>
            <person name="Braun-Galleani S."/>
            <person name="Martos A.R."/>
            <person name="Galeote V."/>
            <person name="Bigey F."/>
            <person name="Dequin S."/>
            <person name="Byrne K.P."/>
            <person name="Wolfe K.H."/>
        </authorList>
    </citation>
    <scope>NUCLEOTIDE SEQUENCE [LARGE SCALE GENOMIC DNA]</scope>
    <source>
        <strain evidence="6 7">CBS2947</strain>
    </source>
</reference>
<dbReference type="EMBL" id="CP059270">
    <property type="protein sequence ID" value="QLQ80271.1"/>
    <property type="molecule type" value="Genomic_DNA"/>
</dbReference>
<evidence type="ECO:0000259" key="5">
    <source>
        <dbReference type="PROSITE" id="PS51352"/>
    </source>
</evidence>
<dbReference type="CDD" id="cd02961">
    <property type="entry name" value="PDI_a_family"/>
    <property type="match status" value="1"/>
</dbReference>
<sequence>MIARLVPLLQLISILLGLGHAKQASNGVDLVMSLDQYYDTVNSNESYTMVEYTTSWCHHCKKLAPNFVQLKRLFDDDSTRPPVRFLEVNCEIFGSTICSGFPGFPMIHLIQPRTRPLEMPDQSQPVALWRRVFNYLTSKYTDPRWQLDPSRVIEYKGSRDPKSMKSFIEAVRKKDKLLKMAEKVLDESYGCKSESYEQDQQLCEYGKRFIQDIDSQDLAKERLKLENILQHNDELKDNLQVYNEIKLKLQLLNQLLVKSSTHDEL</sequence>
<keyword evidence="3" id="KW-0175">Coiled coil</keyword>
<dbReference type="PANTHER" id="PTHR45672:SF3">
    <property type="entry name" value="THIOREDOXIN DOMAIN-CONTAINING PROTEIN 5"/>
    <property type="match status" value="1"/>
</dbReference>
<keyword evidence="2 4" id="KW-0732">Signal</keyword>
<feature type="domain" description="Thioredoxin" evidence="5">
    <location>
        <begin position="1"/>
        <end position="173"/>
    </location>
</feature>